<gene>
    <name evidence="1" type="ORF">V7V80_16965</name>
</gene>
<protein>
    <submittedName>
        <fullName evidence="1">Uncharacterized protein</fullName>
    </submittedName>
</protein>
<proteinExistence type="predicted"/>
<organism evidence="1 2">
    <name type="scientific">Pseudomonas kermanshahensis</name>
    <dbReference type="NCBI Taxonomy" id="2745482"/>
    <lineage>
        <taxon>Bacteria</taxon>
        <taxon>Pseudomonadati</taxon>
        <taxon>Pseudomonadota</taxon>
        <taxon>Gammaproteobacteria</taxon>
        <taxon>Pseudomonadales</taxon>
        <taxon>Pseudomonadaceae</taxon>
        <taxon>Pseudomonas</taxon>
    </lineage>
</organism>
<sequence length="198" mass="22837">MIHSNFTAELHCQHGRVGVAATGYYDSPFSPLSQGWLCPDEKQADTAYLTPVVFDFTFIEQRGDRIHYHINCSDTFDYAGARLAQDNSGWLCLYGMSVAGRIWNALNPANLFPQSQPEWKFELLQPWDGDIESVEEVEFYLRNRHGYRIALVDSHHVDTSAPRWALEKQPRTYEHWYLHAGTKDGEILRFCLRNVKPA</sequence>
<evidence type="ECO:0000313" key="1">
    <source>
        <dbReference type="EMBL" id="MEJ5906378.1"/>
    </source>
</evidence>
<dbReference type="Proteomes" id="UP001377692">
    <property type="component" value="Unassembled WGS sequence"/>
</dbReference>
<dbReference type="EMBL" id="JBBHLD010000015">
    <property type="protein sequence ID" value="MEJ5906378.1"/>
    <property type="molecule type" value="Genomic_DNA"/>
</dbReference>
<reference evidence="1 2" key="1">
    <citation type="submission" date="2024-02" db="EMBL/GenBank/DDBJ databases">
        <title>Identification of pathogenicity and growth-promoting functions of Pseudomonas putida variants.</title>
        <authorList>
            <person name="Sun J."/>
        </authorList>
    </citation>
    <scope>NUCLEOTIDE SEQUENCE [LARGE SCALE GENOMIC DNA]</scope>
    <source>
        <strain evidence="1 2">A04</strain>
    </source>
</reference>
<accession>A0ABU8R914</accession>
<dbReference type="RefSeq" id="WP_186679611.1">
    <property type="nucleotide sequence ID" value="NZ_JABWRY020000001.1"/>
</dbReference>
<keyword evidence="2" id="KW-1185">Reference proteome</keyword>
<name>A0ABU8R914_9PSED</name>
<comment type="caution">
    <text evidence="1">The sequence shown here is derived from an EMBL/GenBank/DDBJ whole genome shotgun (WGS) entry which is preliminary data.</text>
</comment>
<evidence type="ECO:0000313" key="2">
    <source>
        <dbReference type="Proteomes" id="UP001377692"/>
    </source>
</evidence>